<accession>A0A183IC13</accession>
<name>A0A183IC13_9BILA</name>
<dbReference type="Proteomes" id="UP000270296">
    <property type="component" value="Unassembled WGS sequence"/>
</dbReference>
<reference evidence="1 2" key="2">
    <citation type="submission" date="2018-11" db="EMBL/GenBank/DDBJ databases">
        <authorList>
            <consortium name="Pathogen Informatics"/>
        </authorList>
    </citation>
    <scope>NUCLEOTIDE SEQUENCE [LARGE SCALE GENOMIC DNA]</scope>
</reference>
<evidence type="ECO:0000313" key="3">
    <source>
        <dbReference type="WBParaSite" id="SBAD_0000119401-mRNA-1"/>
    </source>
</evidence>
<organism evidence="3">
    <name type="scientific">Soboliphyme baturini</name>
    <dbReference type="NCBI Taxonomy" id="241478"/>
    <lineage>
        <taxon>Eukaryota</taxon>
        <taxon>Metazoa</taxon>
        <taxon>Ecdysozoa</taxon>
        <taxon>Nematoda</taxon>
        <taxon>Enoplea</taxon>
        <taxon>Dorylaimia</taxon>
        <taxon>Dioctophymatida</taxon>
        <taxon>Dioctophymatoidea</taxon>
        <taxon>Soboliphymatidae</taxon>
        <taxon>Soboliphyme</taxon>
    </lineage>
</organism>
<proteinExistence type="predicted"/>
<evidence type="ECO:0000313" key="2">
    <source>
        <dbReference type="Proteomes" id="UP000270296"/>
    </source>
</evidence>
<dbReference type="EMBL" id="UZAM01006728">
    <property type="protein sequence ID" value="VDO93386.1"/>
    <property type="molecule type" value="Genomic_DNA"/>
</dbReference>
<reference evidence="3" key="1">
    <citation type="submission" date="2016-06" db="UniProtKB">
        <authorList>
            <consortium name="WormBaseParasite"/>
        </authorList>
    </citation>
    <scope>IDENTIFICATION</scope>
</reference>
<dbReference type="WBParaSite" id="SBAD_0000119401-mRNA-1">
    <property type="protein sequence ID" value="SBAD_0000119401-mRNA-1"/>
    <property type="gene ID" value="SBAD_0000119401"/>
</dbReference>
<evidence type="ECO:0000313" key="1">
    <source>
        <dbReference type="EMBL" id="VDO93386.1"/>
    </source>
</evidence>
<gene>
    <name evidence="1" type="ORF">SBAD_LOCUS1157</name>
</gene>
<sequence length="115" mass="12689">MIFYTCDVGCLVRNISQRCTHQQQQQQQQQQLQRASGARTSLLFTYQPTPFPPTYLPTDRTTYQSTVRQQVYSQSKEKGTHGNGNGNTIVYVCSFADADGFGDSAGIAKVSALAS</sequence>
<dbReference type="AlphaFoldDB" id="A0A183IC13"/>
<protein>
    <submittedName>
        <fullName evidence="1 3">Uncharacterized protein</fullName>
    </submittedName>
</protein>
<keyword evidence="2" id="KW-1185">Reference proteome</keyword>